<feature type="chain" id="PRO_5005518108" evidence="1">
    <location>
        <begin position="25"/>
        <end position="118"/>
    </location>
</feature>
<organism evidence="2">
    <name type="scientific">Ixodes ricinus</name>
    <name type="common">Common tick</name>
    <name type="synonym">Acarus ricinus</name>
    <dbReference type="NCBI Taxonomy" id="34613"/>
    <lineage>
        <taxon>Eukaryota</taxon>
        <taxon>Metazoa</taxon>
        <taxon>Ecdysozoa</taxon>
        <taxon>Arthropoda</taxon>
        <taxon>Chelicerata</taxon>
        <taxon>Arachnida</taxon>
        <taxon>Acari</taxon>
        <taxon>Parasitiformes</taxon>
        <taxon>Ixodida</taxon>
        <taxon>Ixodoidea</taxon>
        <taxon>Ixodidae</taxon>
        <taxon>Ixodinae</taxon>
        <taxon>Ixodes</taxon>
    </lineage>
</organism>
<dbReference type="AlphaFoldDB" id="A0A0K8RIE1"/>
<keyword evidence="1" id="KW-0732">Signal</keyword>
<feature type="signal peptide" evidence="1">
    <location>
        <begin position="1"/>
        <end position="24"/>
    </location>
</feature>
<evidence type="ECO:0000256" key="1">
    <source>
        <dbReference type="SAM" id="SignalP"/>
    </source>
</evidence>
<accession>A0A0K8RIE1</accession>
<dbReference type="EMBL" id="GADI01002886">
    <property type="protein sequence ID" value="JAA70922.1"/>
    <property type="molecule type" value="mRNA"/>
</dbReference>
<proteinExistence type="evidence at transcript level"/>
<name>A0A0K8RIE1_IXORI</name>
<sequence>MYRNISNMLLVLFAVVLILPAFEGEGFLFAVDRCYLALWQSGKTYCQLNGYDNYDGLTHGTCELGCGDSKVKLPTEACPNGSLHKTCSQDDFNHLQKWSNDLMDKKDRLVQKWCYNEP</sequence>
<protein>
    <submittedName>
        <fullName evidence="2">Putative ixodes 10 kDa peptide protein</fullName>
    </submittedName>
</protein>
<evidence type="ECO:0000313" key="2">
    <source>
        <dbReference type="EMBL" id="JAA70922.1"/>
    </source>
</evidence>
<reference evidence="2" key="1">
    <citation type="submission" date="2012-12" db="EMBL/GenBank/DDBJ databases">
        <title>Identification and characterization of a phenylalanine ammonia-lyase gene family in Isatis indigotica Fort.</title>
        <authorList>
            <person name="Liu Q."/>
            <person name="Chen J."/>
            <person name="Zhou X."/>
            <person name="Di P."/>
            <person name="Xiao Y."/>
            <person name="Xuan H."/>
            <person name="Zhang L."/>
            <person name="Chen W."/>
        </authorList>
    </citation>
    <scope>NUCLEOTIDE SEQUENCE</scope>
    <source>
        <tissue evidence="2">Salivary gland</tissue>
    </source>
</reference>